<feature type="transmembrane region" description="Helical" evidence="3">
    <location>
        <begin position="602"/>
        <end position="622"/>
    </location>
</feature>
<protein>
    <recommendedName>
        <fullName evidence="9">Peptidase S33 tripeptidyl aminopeptidase-like C-terminal domain-containing protein</fullName>
    </recommendedName>
</protein>
<dbReference type="OrthoDB" id="425534at2759"/>
<dbReference type="Gene3D" id="3.40.50.1820">
    <property type="entry name" value="alpha/beta hydrolase"/>
    <property type="match status" value="1"/>
</dbReference>
<feature type="chain" id="PRO_5019222459" description="Peptidase S33 tripeptidyl aminopeptidase-like C-terminal domain-containing protein" evidence="4">
    <location>
        <begin position="20"/>
        <end position="626"/>
    </location>
</feature>
<feature type="domain" description="AB hydrolase-1" evidence="5">
    <location>
        <begin position="90"/>
        <end position="267"/>
    </location>
</feature>
<name>A0A438MTP1_EXOME</name>
<dbReference type="PANTHER" id="PTHR43248:SF25">
    <property type="entry name" value="AB HYDROLASE-1 DOMAIN-CONTAINING PROTEIN-RELATED"/>
    <property type="match status" value="1"/>
</dbReference>
<comment type="similarity">
    <text evidence="1">Belongs to the peptidase S33 family.</text>
</comment>
<comment type="caution">
    <text evidence="7">The sequence shown here is derived from an EMBL/GenBank/DDBJ whole genome shotgun (WGS) entry which is preliminary data.</text>
</comment>
<evidence type="ECO:0000256" key="4">
    <source>
        <dbReference type="SAM" id="SignalP"/>
    </source>
</evidence>
<dbReference type="SUPFAM" id="SSF53474">
    <property type="entry name" value="alpha/beta-Hydrolases"/>
    <property type="match status" value="1"/>
</dbReference>
<keyword evidence="3" id="KW-1133">Transmembrane helix</keyword>
<proteinExistence type="inferred from homology"/>
<dbReference type="VEuPathDB" id="FungiDB:PV10_08371"/>
<evidence type="ECO:0000256" key="2">
    <source>
        <dbReference type="ARBA" id="ARBA00022801"/>
    </source>
</evidence>
<accession>A0A438MTP1</accession>
<dbReference type="InterPro" id="IPR051601">
    <property type="entry name" value="Serine_prot/Carboxylest_S33"/>
</dbReference>
<dbReference type="Pfam" id="PF00561">
    <property type="entry name" value="Abhydrolase_1"/>
    <property type="match status" value="1"/>
</dbReference>
<keyword evidence="2" id="KW-0378">Hydrolase</keyword>
<evidence type="ECO:0000259" key="6">
    <source>
        <dbReference type="Pfam" id="PF08386"/>
    </source>
</evidence>
<reference evidence="7 8" key="1">
    <citation type="submission" date="2017-03" db="EMBL/GenBank/DDBJ databases">
        <title>Genomes of endolithic fungi from Antarctica.</title>
        <authorList>
            <person name="Coleine C."/>
            <person name="Masonjones S."/>
            <person name="Stajich J.E."/>
        </authorList>
    </citation>
    <scope>NUCLEOTIDE SEQUENCE [LARGE SCALE GENOMIC DNA]</scope>
    <source>
        <strain evidence="7 8">CCFEE 6314</strain>
    </source>
</reference>
<organism evidence="7 8">
    <name type="scientific">Exophiala mesophila</name>
    <name type="common">Black yeast-like fungus</name>
    <dbReference type="NCBI Taxonomy" id="212818"/>
    <lineage>
        <taxon>Eukaryota</taxon>
        <taxon>Fungi</taxon>
        <taxon>Dikarya</taxon>
        <taxon>Ascomycota</taxon>
        <taxon>Pezizomycotina</taxon>
        <taxon>Eurotiomycetes</taxon>
        <taxon>Chaetothyriomycetidae</taxon>
        <taxon>Chaetothyriales</taxon>
        <taxon>Herpotrichiellaceae</taxon>
        <taxon>Exophiala</taxon>
    </lineage>
</organism>
<keyword evidence="3" id="KW-0472">Membrane</keyword>
<sequence>MTTLSLILLFISSARVLHAQTCPPGYALNTGTLSQNQTVDWVPCPNDQQPTLECGTFEVPLDYTDLEKGLLTLSLVRQPATGNASDGLSIIMNPGGPGESGIQSLVESETSYLDDSGGGYHIVTWDPRGVGLTIPYQCPQLCTEPNTGTSFSDPEFLNATLVSLKDQGEYCAEQPVHRNLGELVGTAFMARDVNAVSEAINPDGLIRYWGFSYGTLLGSTIAAMFPEKVDRMILDGNINPTDYYRGLNAESVTDVDAAVDHFFQTCATAGQEYCSLAKDGFSGEDLKNEFFTLLNNLKNGSSTLSTDSDESQGYAEVAGLLFTSLKSPSEWSVVAQNISAFYEAETTAARRVKREFDPLATFQISNPQALVAITCGDWVSIAGDLDDFESWLKVYEGISEFGADQLISILYSCATWPTRAKEIFEGSFEGVKTKHPILFINGPFDPVTPLVSAQNSSSGFVDSVVLEHGGAGHCSTASPSNCTSGFVRAYWQDGTLPEPGTVCQPDAAPFSNEPIIPSKRLMRRYDPNFKHPATVIGLAPIHHLNQPRPRQEPNICDAIAPLEDPPVPATCIATTASPTATATGGSGNESDGDGVTNGGRSLAILGLGYVILGLQSLFVLAISNMI</sequence>
<gene>
    <name evidence="7" type="ORF">B0A52_09655</name>
</gene>
<dbReference type="Proteomes" id="UP000288859">
    <property type="component" value="Unassembled WGS sequence"/>
</dbReference>
<evidence type="ECO:0000313" key="7">
    <source>
        <dbReference type="EMBL" id="RVX66425.1"/>
    </source>
</evidence>
<dbReference type="GO" id="GO:0016787">
    <property type="term" value="F:hydrolase activity"/>
    <property type="evidence" value="ECO:0007669"/>
    <property type="project" value="UniProtKB-KW"/>
</dbReference>
<feature type="signal peptide" evidence="4">
    <location>
        <begin position="1"/>
        <end position="19"/>
    </location>
</feature>
<dbReference type="InterPro" id="IPR000073">
    <property type="entry name" value="AB_hydrolase_1"/>
</dbReference>
<evidence type="ECO:0000259" key="5">
    <source>
        <dbReference type="Pfam" id="PF00561"/>
    </source>
</evidence>
<feature type="domain" description="Peptidase S33 tripeptidyl aminopeptidase-like C-terminal" evidence="6">
    <location>
        <begin position="404"/>
        <end position="503"/>
    </location>
</feature>
<keyword evidence="3" id="KW-0812">Transmembrane</keyword>
<keyword evidence="4" id="KW-0732">Signal</keyword>
<evidence type="ECO:0000313" key="8">
    <source>
        <dbReference type="Proteomes" id="UP000288859"/>
    </source>
</evidence>
<evidence type="ECO:0000256" key="3">
    <source>
        <dbReference type="SAM" id="Phobius"/>
    </source>
</evidence>
<dbReference type="InterPro" id="IPR013595">
    <property type="entry name" value="Pept_S33_TAP-like_C"/>
</dbReference>
<evidence type="ECO:0000256" key="1">
    <source>
        <dbReference type="ARBA" id="ARBA00010088"/>
    </source>
</evidence>
<dbReference type="EMBL" id="NAJM01000062">
    <property type="protein sequence ID" value="RVX66425.1"/>
    <property type="molecule type" value="Genomic_DNA"/>
</dbReference>
<dbReference type="Pfam" id="PF08386">
    <property type="entry name" value="Abhydrolase_4"/>
    <property type="match status" value="1"/>
</dbReference>
<dbReference type="InterPro" id="IPR029058">
    <property type="entry name" value="AB_hydrolase_fold"/>
</dbReference>
<dbReference type="PANTHER" id="PTHR43248">
    <property type="entry name" value="2-SUCCINYL-6-HYDROXY-2,4-CYCLOHEXADIENE-1-CARBOXYLATE SYNTHASE"/>
    <property type="match status" value="1"/>
</dbReference>
<evidence type="ECO:0008006" key="9">
    <source>
        <dbReference type="Google" id="ProtNLM"/>
    </source>
</evidence>
<dbReference type="AlphaFoldDB" id="A0A438MTP1"/>